<dbReference type="GO" id="GO:0051539">
    <property type="term" value="F:4 iron, 4 sulfur cluster binding"/>
    <property type="evidence" value="ECO:0007669"/>
    <property type="project" value="InterPro"/>
</dbReference>
<dbReference type="PIRSF" id="PIRSF001435">
    <property type="entry name" value="Nth"/>
    <property type="match status" value="1"/>
</dbReference>
<evidence type="ECO:0000256" key="6">
    <source>
        <dbReference type="ARBA" id="ARBA00023004"/>
    </source>
</evidence>
<organism evidence="11">
    <name type="scientific">marine metagenome</name>
    <dbReference type="NCBI Taxonomy" id="408172"/>
    <lineage>
        <taxon>unclassified sequences</taxon>
        <taxon>metagenomes</taxon>
        <taxon>ecological metagenomes</taxon>
    </lineage>
</organism>
<name>A0A381SWV1_9ZZZZ</name>
<dbReference type="Pfam" id="PF00730">
    <property type="entry name" value="HhH-GPD"/>
    <property type="match status" value="1"/>
</dbReference>
<dbReference type="CDD" id="cd00056">
    <property type="entry name" value="ENDO3c"/>
    <property type="match status" value="1"/>
</dbReference>
<dbReference type="EMBL" id="UINC01003623">
    <property type="protein sequence ID" value="SVA07929.1"/>
    <property type="molecule type" value="Genomic_DNA"/>
</dbReference>
<evidence type="ECO:0000256" key="1">
    <source>
        <dbReference type="ARBA" id="ARBA00001966"/>
    </source>
</evidence>
<dbReference type="Pfam" id="PF00633">
    <property type="entry name" value="HHH"/>
    <property type="match status" value="1"/>
</dbReference>
<dbReference type="InterPro" id="IPR000445">
    <property type="entry name" value="HhH_motif"/>
</dbReference>
<dbReference type="GO" id="GO:0006284">
    <property type="term" value="P:base-excision repair"/>
    <property type="evidence" value="ECO:0007669"/>
    <property type="project" value="InterPro"/>
</dbReference>
<dbReference type="PANTHER" id="PTHR47203">
    <property type="match status" value="1"/>
</dbReference>
<sequence length="236" mass="26603">MAQRMPKTTRKQKPTIAPELVQKRLDAIYGPIHWRPRMIALDELIFTVLTQHTSDLNAERSYDALRKAMPTWASVIEAETQKIADAIHHGGLANQKSVRIQKILIEILHRLGHFELEFLSDLPLEEARSWLTSLPGVGPKTAAVVMAFSLKMPAFPVDTHILRVSKRLGLIGRKVSADQAHPIMENMIPSDNRYDMHVLLITHGRQICKARVPQCGRCPLDQECPASTKKQTASRD</sequence>
<keyword evidence="8" id="KW-0234">DNA repair</keyword>
<evidence type="ECO:0000256" key="9">
    <source>
        <dbReference type="ARBA" id="ARBA00023295"/>
    </source>
</evidence>
<evidence type="ECO:0000256" key="7">
    <source>
        <dbReference type="ARBA" id="ARBA00023014"/>
    </source>
</evidence>
<dbReference type="SMART" id="SM00478">
    <property type="entry name" value="ENDO3c"/>
    <property type="match status" value="1"/>
</dbReference>
<keyword evidence="6" id="KW-0408">Iron</keyword>
<dbReference type="GO" id="GO:0019104">
    <property type="term" value="F:DNA N-glycosylase activity"/>
    <property type="evidence" value="ECO:0007669"/>
    <property type="project" value="UniProtKB-ARBA"/>
</dbReference>
<dbReference type="InterPro" id="IPR023170">
    <property type="entry name" value="HhH_base_excis_C"/>
</dbReference>
<evidence type="ECO:0000313" key="11">
    <source>
        <dbReference type="EMBL" id="SVA07929.1"/>
    </source>
</evidence>
<comment type="similarity">
    <text evidence="2">Belongs to the Nth/MutY family.</text>
</comment>
<dbReference type="SMART" id="SM00525">
    <property type="entry name" value="FES"/>
    <property type="match status" value="1"/>
</dbReference>
<keyword evidence="4" id="KW-0227">DNA damage</keyword>
<keyword evidence="7" id="KW-0411">Iron-sulfur</keyword>
<gene>
    <name evidence="11" type="ORF">METZ01_LOCUS60783</name>
</gene>
<dbReference type="PANTHER" id="PTHR47203:SF1">
    <property type="entry name" value="HYPOTHETICAL BASE EXCISION DNA REPAIR PROTEIN (EUROFUNG)"/>
    <property type="match status" value="1"/>
</dbReference>
<feature type="domain" description="HhH-GPD" evidence="10">
    <location>
        <begin position="49"/>
        <end position="206"/>
    </location>
</feature>
<evidence type="ECO:0000256" key="3">
    <source>
        <dbReference type="ARBA" id="ARBA00022723"/>
    </source>
</evidence>
<keyword evidence="9" id="KW-0326">Glycosidase</keyword>
<comment type="cofactor">
    <cofactor evidence="1">
        <name>[4Fe-4S] cluster</name>
        <dbReference type="ChEBI" id="CHEBI:49883"/>
    </cofactor>
</comment>
<evidence type="ECO:0000256" key="4">
    <source>
        <dbReference type="ARBA" id="ARBA00022763"/>
    </source>
</evidence>
<keyword evidence="3" id="KW-0479">Metal-binding</keyword>
<dbReference type="GO" id="GO:0003677">
    <property type="term" value="F:DNA binding"/>
    <property type="evidence" value="ECO:0007669"/>
    <property type="project" value="InterPro"/>
</dbReference>
<evidence type="ECO:0000256" key="2">
    <source>
        <dbReference type="ARBA" id="ARBA00008343"/>
    </source>
</evidence>
<dbReference type="GO" id="GO:0046872">
    <property type="term" value="F:metal ion binding"/>
    <property type="evidence" value="ECO:0007669"/>
    <property type="project" value="UniProtKB-KW"/>
</dbReference>
<dbReference type="InterPro" id="IPR003265">
    <property type="entry name" value="HhH-GPD_domain"/>
</dbReference>
<dbReference type="InterPro" id="IPR003651">
    <property type="entry name" value="Endonuclease3_FeS-loop_motif"/>
</dbReference>
<evidence type="ECO:0000256" key="5">
    <source>
        <dbReference type="ARBA" id="ARBA00022801"/>
    </source>
</evidence>
<keyword evidence="5" id="KW-0378">Hydrolase</keyword>
<dbReference type="Gene3D" id="1.10.1670.10">
    <property type="entry name" value="Helix-hairpin-Helix base-excision DNA repair enzymes (C-terminal)"/>
    <property type="match status" value="1"/>
</dbReference>
<dbReference type="AlphaFoldDB" id="A0A381SWV1"/>
<dbReference type="SUPFAM" id="SSF48150">
    <property type="entry name" value="DNA-glycosylase"/>
    <property type="match status" value="1"/>
</dbReference>
<dbReference type="Gene3D" id="1.10.340.30">
    <property type="entry name" value="Hypothetical protein, domain 2"/>
    <property type="match status" value="1"/>
</dbReference>
<proteinExistence type="inferred from homology"/>
<reference evidence="11" key="1">
    <citation type="submission" date="2018-05" db="EMBL/GenBank/DDBJ databases">
        <authorList>
            <person name="Lanie J.A."/>
            <person name="Ng W.-L."/>
            <person name="Kazmierczak K.M."/>
            <person name="Andrzejewski T.M."/>
            <person name="Davidsen T.M."/>
            <person name="Wayne K.J."/>
            <person name="Tettelin H."/>
            <person name="Glass J.I."/>
            <person name="Rusch D."/>
            <person name="Podicherti R."/>
            <person name="Tsui H.-C.T."/>
            <person name="Winkler M.E."/>
        </authorList>
    </citation>
    <scope>NUCLEOTIDE SEQUENCE</scope>
</reference>
<accession>A0A381SWV1</accession>
<dbReference type="InterPro" id="IPR011257">
    <property type="entry name" value="DNA_glycosylase"/>
</dbReference>
<protein>
    <recommendedName>
        <fullName evidence="10">HhH-GPD domain-containing protein</fullName>
    </recommendedName>
</protein>
<evidence type="ECO:0000256" key="8">
    <source>
        <dbReference type="ARBA" id="ARBA00023204"/>
    </source>
</evidence>
<evidence type="ECO:0000259" key="10">
    <source>
        <dbReference type="SMART" id="SM00478"/>
    </source>
</evidence>